<dbReference type="EMBL" id="CP014332">
    <property type="protein sequence ID" value="APS40955.1"/>
    <property type="molecule type" value="Genomic_DNA"/>
</dbReference>
<dbReference type="AlphaFoldDB" id="A0A1L6R8V8"/>
<evidence type="ECO:0000313" key="1">
    <source>
        <dbReference type="EMBL" id="APS40955.1"/>
    </source>
</evidence>
<dbReference type="RefSeq" id="WP_075268817.1">
    <property type="nucleotide sequence ID" value="NZ_CP014332.1"/>
</dbReference>
<dbReference type="InterPro" id="IPR024079">
    <property type="entry name" value="MetalloPept_cat_dom_sf"/>
</dbReference>
<dbReference type="InterPro" id="IPR035992">
    <property type="entry name" value="Ricin_B-like_lectins"/>
</dbReference>
<reference evidence="1 2" key="1">
    <citation type="submission" date="2016-02" db="EMBL/GenBank/DDBJ databases">
        <title>Complete Genome Sequence of Weissella jogaejeotgali FOL01.</title>
        <authorList>
            <person name="Lee J.-H."/>
            <person name="Ku H.-J."/>
        </authorList>
    </citation>
    <scope>NUCLEOTIDE SEQUENCE [LARGE SCALE GENOMIC DNA]</scope>
    <source>
        <strain evidence="1 2">FOL01</strain>
    </source>
</reference>
<keyword evidence="2" id="KW-1185">Reference proteome</keyword>
<dbReference type="GO" id="GO:0008237">
    <property type="term" value="F:metallopeptidase activity"/>
    <property type="evidence" value="ECO:0007669"/>
    <property type="project" value="InterPro"/>
</dbReference>
<proteinExistence type="predicted"/>
<evidence type="ECO:0000313" key="2">
    <source>
        <dbReference type="Proteomes" id="UP000185473"/>
    </source>
</evidence>
<organism evidence="1 2">
    <name type="scientific">Weissella jogaejeotgali</name>
    <dbReference type="NCBI Taxonomy" id="1631871"/>
    <lineage>
        <taxon>Bacteria</taxon>
        <taxon>Bacillati</taxon>
        <taxon>Bacillota</taxon>
        <taxon>Bacilli</taxon>
        <taxon>Lactobacillales</taxon>
        <taxon>Lactobacillaceae</taxon>
        <taxon>Weissella</taxon>
    </lineage>
</organism>
<name>A0A1L6R8V8_9LACO</name>
<dbReference type="Gene3D" id="2.80.10.50">
    <property type="match status" value="1"/>
</dbReference>
<dbReference type="Proteomes" id="UP000185473">
    <property type="component" value="Chromosome"/>
</dbReference>
<dbReference type="SUPFAM" id="SSF50370">
    <property type="entry name" value="Ricin B-like lectins"/>
    <property type="match status" value="1"/>
</dbReference>
<dbReference type="Gene3D" id="3.40.390.10">
    <property type="entry name" value="Collagenase (Catalytic Domain)"/>
    <property type="match status" value="1"/>
</dbReference>
<accession>A0A1L6R8V8</accession>
<protein>
    <submittedName>
        <fullName evidence="1">Uncharacterized protein</fullName>
    </submittedName>
</protein>
<dbReference type="KEGG" id="wjo:FOL01_0096"/>
<dbReference type="OrthoDB" id="9909218at2"/>
<sequence>MRLISKKIFIYPGIILSLLSGGIALNTGLSFFNAQAVQADTTSQQLVDLLDPTGAANAHLLASNFYLKNYQSNQYLSDQSGSPAITDKPASGSQSLWTGNYMTSGHYQLTNKNSQKLLTSGAGDAINFSDTSTDKSITNNQWELQSVPASNVAGKKNIYLIKNKDTGQYLAQDNDKTHVVSSTSHGKSAYWELDPQTMDKVAQVFTTDGFKSLTSDEQTGLFNYTSAASSRSAHMRGVLKDVATDEFFNESVSDQAAALRKVLDNGGSPQVNRGVNAESTGYETTYKLSKSTATTYSEYSKDGDVKGYRTTVTLNNSITKQPQQTINVYTTEASQAKEVAKAYAVIPYEFRQYITNVFQTNNDGNTFNTGKDMMAIRMNSLPKNGQIAMTGAHELGHSLTFNDSNSDNYSHTQEWTDAVKADAAAVSDYGSSNEDEGFAEFTQLVISSLGNPHDMQAIQTMYPHRWAAFEKYFNSLNGNDALEKLYSPVSTPFNETN</sequence>
<gene>
    <name evidence="1" type="ORF">FOL01_0096</name>
</gene>
<dbReference type="SUPFAM" id="SSF55486">
    <property type="entry name" value="Metalloproteases ('zincins'), catalytic domain"/>
    <property type="match status" value="1"/>
</dbReference>
<dbReference type="CDD" id="cd00161">
    <property type="entry name" value="beta-trefoil_Ricin-like"/>
    <property type="match status" value="1"/>
</dbReference>